<dbReference type="AlphaFoldDB" id="A0A6N8U285"/>
<feature type="compositionally biased region" description="Acidic residues" evidence="1">
    <location>
        <begin position="91"/>
        <end position="134"/>
    </location>
</feature>
<dbReference type="EMBL" id="WUUK01000002">
    <property type="protein sequence ID" value="MXQ51076.1"/>
    <property type="molecule type" value="Genomic_DNA"/>
</dbReference>
<evidence type="ECO:0000259" key="2">
    <source>
        <dbReference type="Pfam" id="PF17936"/>
    </source>
</evidence>
<sequence length="603" mass="65723">MRHKNCCNRYLFVVLLVWFSIFSIDSKNYVYGETENSAEDATEIKDINPRPEEEHIDENELDQTESGEVSIEGVPNMEQENEQSSGAVDQQEADVDDSQEVIEESSEVPDTDLAVPEEETEEVTSEELTEEEEQDVVFQPFQVQDPGLLDLRLLTNTTLNAQRSTVNGKERITLTYRGDSILNLGLVSNAYAIFSLPPEIMNTITKSNLTASYNVPGLVSRNRGNFTTQQIQIEGNQVYMEVRNLLTLGLLSYYTYTLNIDLEELPLTDTGEYRFYSEATRQLVDLSVISGNPATTTLAAPTRPEAPIFDDPVYATDTVVTGTGAPNTTIRLEISGDTYEAQVDRTGDFTVSVPSLEVGSEIVGRIIDASGYESAETRIVVLEAPDTTPPEQPIVNPVYSNKTTVEGNGEPGTTVLVKIEGQEYEGSVDSEGNFSVSIPSQAPDTVITVELVDEAGNVSPSAEVTVIEATIAFQTVPGRIAFETTSIESISARIPRADTNWSLEVIDTRGAGSPFTIMAEATELRASDGMHTISDGLVYVDSASNSQSLNNEPVEVYSGQTGNDPISEINWPENEGPLVEVSPGDVRVGTYGATITWTIVDAP</sequence>
<reference evidence="3 4" key="1">
    <citation type="submission" date="2019-12" db="EMBL/GenBank/DDBJ databases">
        <title>Salinicoccus cyprini sp. nov., isolated from gastro-intestinal tract of mirror carp, Cyprinus carpio var. specularis, collected from Gobind Sagar Reservoir, Himachal Pradesh, India.</title>
        <authorList>
            <person name="Talwar C."/>
            <person name="Singh A.K."/>
            <person name="Lal R."/>
            <person name="Negi R.K."/>
        </authorList>
    </citation>
    <scope>NUCLEOTIDE SEQUENCE [LARGE SCALE GENOMIC DNA]</scope>
    <source>
        <strain evidence="3 4">J-82</strain>
    </source>
</reference>
<feature type="compositionally biased region" description="Acidic residues" evidence="1">
    <location>
        <begin position="54"/>
        <end position="65"/>
    </location>
</feature>
<evidence type="ECO:0000256" key="1">
    <source>
        <dbReference type="SAM" id="MobiDB-lite"/>
    </source>
</evidence>
<dbReference type="NCBIfam" id="NF033510">
    <property type="entry name" value="Ca_tandemer"/>
    <property type="match status" value="2"/>
</dbReference>
<gene>
    <name evidence="3" type="ORF">GQ671_07305</name>
</gene>
<evidence type="ECO:0000313" key="4">
    <source>
        <dbReference type="Proteomes" id="UP000436284"/>
    </source>
</evidence>
<dbReference type="Proteomes" id="UP000436284">
    <property type="component" value="Unassembled WGS sequence"/>
</dbReference>
<name>A0A6N8U285_9STAP</name>
<dbReference type="RefSeq" id="WP_160654867.1">
    <property type="nucleotide sequence ID" value="NZ_JBHRWU010000001.1"/>
</dbReference>
<feature type="domain" description="Bacterial Ig" evidence="2">
    <location>
        <begin position="390"/>
        <end position="466"/>
    </location>
</feature>
<feature type="domain" description="Bacterial Ig" evidence="2">
    <location>
        <begin position="310"/>
        <end position="381"/>
    </location>
</feature>
<dbReference type="InterPro" id="IPR041498">
    <property type="entry name" value="Big_6"/>
</dbReference>
<feature type="compositionally biased region" description="Basic and acidic residues" evidence="1">
    <location>
        <begin position="42"/>
        <end position="53"/>
    </location>
</feature>
<comment type="caution">
    <text evidence="3">The sequence shown here is derived from an EMBL/GenBank/DDBJ whole genome shotgun (WGS) entry which is preliminary data.</text>
</comment>
<accession>A0A6N8U285</accession>
<organism evidence="3 4">
    <name type="scientific">Salinicoccus hispanicus</name>
    <dbReference type="NCBI Taxonomy" id="157225"/>
    <lineage>
        <taxon>Bacteria</taxon>
        <taxon>Bacillati</taxon>
        <taxon>Bacillota</taxon>
        <taxon>Bacilli</taxon>
        <taxon>Bacillales</taxon>
        <taxon>Staphylococcaceae</taxon>
        <taxon>Salinicoccus</taxon>
    </lineage>
</organism>
<dbReference type="Pfam" id="PF17936">
    <property type="entry name" value="Big_6"/>
    <property type="match status" value="2"/>
</dbReference>
<proteinExistence type="predicted"/>
<dbReference type="InterPro" id="IPR013783">
    <property type="entry name" value="Ig-like_fold"/>
</dbReference>
<dbReference type="Gene3D" id="2.60.40.10">
    <property type="entry name" value="Immunoglobulins"/>
    <property type="match status" value="2"/>
</dbReference>
<keyword evidence="4" id="KW-1185">Reference proteome</keyword>
<evidence type="ECO:0000313" key="3">
    <source>
        <dbReference type="EMBL" id="MXQ51076.1"/>
    </source>
</evidence>
<protein>
    <recommendedName>
        <fullName evidence="2">Bacterial Ig domain-containing protein</fullName>
    </recommendedName>
</protein>
<dbReference type="OrthoDB" id="2414669at2"/>
<feature type="region of interest" description="Disordered" evidence="1">
    <location>
        <begin position="35"/>
        <end position="134"/>
    </location>
</feature>